<proteinExistence type="predicted"/>
<dbReference type="NCBIfam" id="TIGR02595">
    <property type="entry name" value="PEP_CTERM"/>
    <property type="match status" value="1"/>
</dbReference>
<dbReference type="RefSeq" id="WP_136078857.1">
    <property type="nucleotide sequence ID" value="NZ_CAAHFG010000001.1"/>
</dbReference>
<evidence type="ECO:0000256" key="1">
    <source>
        <dbReference type="SAM" id="SignalP"/>
    </source>
</evidence>
<gene>
    <name evidence="2" type="ORF">PDESU_01827</name>
</gene>
<dbReference type="AlphaFoldDB" id="A0A6C2U101"/>
<organism evidence="2 3">
    <name type="scientific">Pontiella desulfatans</name>
    <dbReference type="NCBI Taxonomy" id="2750659"/>
    <lineage>
        <taxon>Bacteria</taxon>
        <taxon>Pseudomonadati</taxon>
        <taxon>Kiritimatiellota</taxon>
        <taxon>Kiritimatiellia</taxon>
        <taxon>Kiritimatiellales</taxon>
        <taxon>Pontiellaceae</taxon>
        <taxon>Pontiella</taxon>
    </lineage>
</organism>
<feature type="chain" id="PRO_5025442344" description="PEP-CTERM protein-sorting domain-containing protein" evidence="1">
    <location>
        <begin position="22"/>
        <end position="309"/>
    </location>
</feature>
<dbReference type="Proteomes" id="UP000366872">
    <property type="component" value="Unassembled WGS sequence"/>
</dbReference>
<keyword evidence="3" id="KW-1185">Reference proteome</keyword>
<dbReference type="InterPro" id="IPR013424">
    <property type="entry name" value="Ice-binding_C"/>
</dbReference>
<protein>
    <recommendedName>
        <fullName evidence="4">PEP-CTERM protein-sorting domain-containing protein</fullName>
    </recommendedName>
</protein>
<accession>A0A6C2U101</accession>
<evidence type="ECO:0000313" key="2">
    <source>
        <dbReference type="EMBL" id="VGO13271.1"/>
    </source>
</evidence>
<sequence length="309" mass="32283">MKKWTCLSTIVGIFAVGMVNATPYTWDGGAVTDLFGNAANWDPDTSLYTTADSFSIDGNASVRTGGASFNVGDFEVKSGSTLTVSAGDSFSIASGDTSQEVNGGTLNIFGAFNAQGNRWDAIGTMNVSGNLQSTGNFIAGGNLTVNHTSANTVLKIAQGGNSNFARDFGYNINGGTLNIFSELDLFSTTDGSAAVYLNGGDLKMGFNGGMNTGVSGYEGYLYNNLTLNGGDDGIIFTDATSELIVNGDKQMLVNQWISDGALSSTVGDMTVSYDSDLNRTYVTIPEPATIGLISFLGIGILTVRRFMLV</sequence>
<feature type="signal peptide" evidence="1">
    <location>
        <begin position="1"/>
        <end position="21"/>
    </location>
</feature>
<keyword evidence="1" id="KW-0732">Signal</keyword>
<evidence type="ECO:0000313" key="3">
    <source>
        <dbReference type="Proteomes" id="UP000366872"/>
    </source>
</evidence>
<dbReference type="EMBL" id="CAAHFG010000001">
    <property type="protein sequence ID" value="VGO13271.1"/>
    <property type="molecule type" value="Genomic_DNA"/>
</dbReference>
<evidence type="ECO:0008006" key="4">
    <source>
        <dbReference type="Google" id="ProtNLM"/>
    </source>
</evidence>
<name>A0A6C2U101_PONDE</name>
<reference evidence="2 3" key="1">
    <citation type="submission" date="2019-04" db="EMBL/GenBank/DDBJ databases">
        <authorList>
            <person name="Van Vliet M D."/>
        </authorList>
    </citation>
    <scope>NUCLEOTIDE SEQUENCE [LARGE SCALE GENOMIC DNA]</scope>
    <source>
        <strain evidence="2 3">F1</strain>
    </source>
</reference>